<dbReference type="OrthoDB" id="165650at2"/>
<gene>
    <name evidence="1" type="ORF">CDQ84_05235</name>
</gene>
<dbReference type="KEGG" id="cthd:CDO33_07735"/>
<dbReference type="Pfam" id="PF12611">
    <property type="entry name" value="Flagellar_put"/>
    <property type="match status" value="1"/>
</dbReference>
<proteinExistence type="predicted"/>
<reference evidence="1 2" key="1">
    <citation type="submission" date="2017-06" db="EMBL/GenBank/DDBJ databases">
        <title>Investigating the central metabolism of Clostridium thermosuccinogenes.</title>
        <authorList>
            <person name="Koendjbiharie J.G."/>
            <person name="van Kranenburg R."/>
        </authorList>
    </citation>
    <scope>NUCLEOTIDE SEQUENCE [LARGE SCALE GENOMIC DNA]</scope>
    <source>
        <strain evidence="1 2">DSM 5806</strain>
    </source>
</reference>
<evidence type="ECO:0000313" key="1">
    <source>
        <dbReference type="EMBL" id="PNU00648.1"/>
    </source>
</evidence>
<protein>
    <submittedName>
        <fullName evidence="1">Flagellar biosynthesis protein</fullName>
    </submittedName>
</protein>
<sequence length="129" mass="14427">MAANYNYLNNIGRISNNSHSIPTVKRSGQGRSEFGNILQDKLNECNGIKFSKHAEMRLQMRNIQLTQLQKEKISKAIDRAEDKGVKDSLVLMDNLAFVVNVKNRTVITAVNSSELKDNVFTNIDGAVFA</sequence>
<dbReference type="EMBL" id="NIOJ01000008">
    <property type="protein sequence ID" value="PNU00648.1"/>
    <property type="molecule type" value="Genomic_DNA"/>
</dbReference>
<accession>A0A2K2FPE9</accession>
<keyword evidence="1" id="KW-0966">Cell projection</keyword>
<dbReference type="InterPro" id="IPR013367">
    <property type="entry name" value="Flagellar_put"/>
</dbReference>
<dbReference type="NCBIfam" id="TIGR02530">
    <property type="entry name" value="flg_new"/>
    <property type="match status" value="1"/>
</dbReference>
<keyword evidence="1" id="KW-0282">Flagellum</keyword>
<dbReference type="Proteomes" id="UP000236151">
    <property type="component" value="Unassembled WGS sequence"/>
</dbReference>
<organism evidence="1 2">
    <name type="scientific">Clostridium thermosuccinogenes</name>
    <dbReference type="NCBI Taxonomy" id="84032"/>
    <lineage>
        <taxon>Bacteria</taxon>
        <taxon>Bacillati</taxon>
        <taxon>Bacillota</taxon>
        <taxon>Clostridia</taxon>
        <taxon>Eubacteriales</taxon>
        <taxon>Clostridiaceae</taxon>
        <taxon>Clostridium</taxon>
    </lineage>
</organism>
<evidence type="ECO:0000313" key="2">
    <source>
        <dbReference type="Proteomes" id="UP000236151"/>
    </source>
</evidence>
<comment type="caution">
    <text evidence="1">The sequence shown here is derived from an EMBL/GenBank/DDBJ whole genome shotgun (WGS) entry which is preliminary data.</text>
</comment>
<name>A0A2K2FPE9_9CLOT</name>
<dbReference type="AlphaFoldDB" id="A0A2K2FPE9"/>
<keyword evidence="2" id="KW-1185">Reference proteome</keyword>
<dbReference type="RefSeq" id="WP_103080677.1">
    <property type="nucleotide sequence ID" value="NZ_CP021850.1"/>
</dbReference>
<keyword evidence="1" id="KW-0969">Cilium</keyword>